<keyword evidence="2" id="KW-1185">Reference proteome</keyword>
<name>A0A176VKD2_MARPO</name>
<gene>
    <name evidence="1" type="ORF">AXG93_203s1050</name>
</gene>
<sequence>MASLDWSNLGTTVQWYPLVSGYALYNSGDPSNMRATGPALIPAGTSLDPVAQVFVQYLLLFPPVRFCS</sequence>
<dbReference type="EMBL" id="LVLJ01003586">
    <property type="protein sequence ID" value="OAE20771.1"/>
    <property type="molecule type" value="Genomic_DNA"/>
</dbReference>
<proteinExistence type="predicted"/>
<reference evidence="1" key="1">
    <citation type="submission" date="2016-03" db="EMBL/GenBank/DDBJ databases">
        <title>Mechanisms controlling the formation of the plant cell surface in tip-growing cells are functionally conserved among land plants.</title>
        <authorList>
            <person name="Honkanen S."/>
            <person name="Jones V.A."/>
            <person name="Morieri G."/>
            <person name="Champion C."/>
            <person name="Hetherington A.J."/>
            <person name="Kelly S."/>
            <person name="Saint-Marcoux D."/>
            <person name="Proust H."/>
            <person name="Prescott H."/>
            <person name="Dolan L."/>
        </authorList>
    </citation>
    <scope>NUCLEOTIDE SEQUENCE [LARGE SCALE GENOMIC DNA]</scope>
    <source>
        <tissue evidence="1">Whole gametophyte</tissue>
    </source>
</reference>
<organism evidence="1 2">
    <name type="scientific">Marchantia polymorpha subsp. ruderalis</name>
    <dbReference type="NCBI Taxonomy" id="1480154"/>
    <lineage>
        <taxon>Eukaryota</taxon>
        <taxon>Viridiplantae</taxon>
        <taxon>Streptophyta</taxon>
        <taxon>Embryophyta</taxon>
        <taxon>Marchantiophyta</taxon>
        <taxon>Marchantiopsida</taxon>
        <taxon>Marchantiidae</taxon>
        <taxon>Marchantiales</taxon>
        <taxon>Marchantiaceae</taxon>
        <taxon>Marchantia</taxon>
    </lineage>
</organism>
<dbReference type="AlphaFoldDB" id="A0A176VKD2"/>
<comment type="caution">
    <text evidence="1">The sequence shown here is derived from an EMBL/GenBank/DDBJ whole genome shotgun (WGS) entry which is preliminary data.</text>
</comment>
<accession>A0A176VKD2</accession>
<evidence type="ECO:0000313" key="2">
    <source>
        <dbReference type="Proteomes" id="UP000077202"/>
    </source>
</evidence>
<protein>
    <submittedName>
        <fullName evidence="1">Uncharacterized protein</fullName>
    </submittedName>
</protein>
<dbReference type="Proteomes" id="UP000077202">
    <property type="component" value="Unassembled WGS sequence"/>
</dbReference>
<evidence type="ECO:0000313" key="1">
    <source>
        <dbReference type="EMBL" id="OAE20771.1"/>
    </source>
</evidence>